<dbReference type="Gene3D" id="1.10.3520.10">
    <property type="entry name" value="Glycolipid transfer protein"/>
    <property type="match status" value="1"/>
</dbReference>
<name>A0A7S0CKT1_9STRA</name>
<proteinExistence type="predicted"/>
<feature type="domain" description="Glycolipid transfer protein" evidence="2">
    <location>
        <begin position="7"/>
        <end position="51"/>
    </location>
</feature>
<dbReference type="Pfam" id="PF08718">
    <property type="entry name" value="GLTP"/>
    <property type="match status" value="1"/>
</dbReference>
<dbReference type="SUPFAM" id="SSF110004">
    <property type="entry name" value="Glycolipid transfer protein, GLTP"/>
    <property type="match status" value="1"/>
</dbReference>
<accession>A0A7S0CKT1</accession>
<evidence type="ECO:0000313" key="3">
    <source>
        <dbReference type="EMBL" id="CAD8425074.1"/>
    </source>
</evidence>
<dbReference type="InterPro" id="IPR014830">
    <property type="entry name" value="Glycolipid_transfer_prot_dom"/>
</dbReference>
<feature type="region of interest" description="Disordered" evidence="1">
    <location>
        <begin position="131"/>
        <end position="155"/>
    </location>
</feature>
<dbReference type="AlphaFoldDB" id="A0A7S0CKT1"/>
<evidence type="ECO:0000259" key="2">
    <source>
        <dbReference type="Pfam" id="PF08718"/>
    </source>
</evidence>
<reference evidence="3" key="1">
    <citation type="submission" date="2021-01" db="EMBL/GenBank/DDBJ databases">
        <authorList>
            <person name="Corre E."/>
            <person name="Pelletier E."/>
            <person name="Niang G."/>
            <person name="Scheremetjew M."/>
            <person name="Finn R."/>
            <person name="Kale V."/>
            <person name="Holt S."/>
            <person name="Cochrane G."/>
            <person name="Meng A."/>
            <person name="Brown T."/>
            <person name="Cohen L."/>
        </authorList>
    </citation>
    <scope>NUCLEOTIDE SEQUENCE</scope>
    <source>
        <strain evidence="3">CCAP1064/1</strain>
    </source>
</reference>
<dbReference type="EMBL" id="HBEL01045610">
    <property type="protein sequence ID" value="CAD8425074.1"/>
    <property type="molecule type" value="Transcribed_RNA"/>
</dbReference>
<dbReference type="GO" id="GO:0120013">
    <property type="term" value="F:lipid transfer activity"/>
    <property type="evidence" value="ECO:0007669"/>
    <property type="project" value="InterPro"/>
</dbReference>
<organism evidence="3">
    <name type="scientific">Proboscia inermis</name>
    <dbReference type="NCBI Taxonomy" id="420281"/>
    <lineage>
        <taxon>Eukaryota</taxon>
        <taxon>Sar</taxon>
        <taxon>Stramenopiles</taxon>
        <taxon>Ochrophyta</taxon>
        <taxon>Bacillariophyta</taxon>
        <taxon>Coscinodiscophyceae</taxon>
        <taxon>Rhizosoleniophycidae</taxon>
        <taxon>Rhizosoleniales</taxon>
        <taxon>Rhizosoleniaceae</taxon>
        <taxon>Proboscia</taxon>
    </lineage>
</organism>
<dbReference type="GO" id="GO:0005737">
    <property type="term" value="C:cytoplasm"/>
    <property type="evidence" value="ECO:0007669"/>
    <property type="project" value="InterPro"/>
</dbReference>
<evidence type="ECO:0000256" key="1">
    <source>
        <dbReference type="SAM" id="MobiDB-lite"/>
    </source>
</evidence>
<protein>
    <recommendedName>
        <fullName evidence="2">Glycolipid transfer protein domain-containing protein</fullName>
    </recommendedName>
</protein>
<sequence length="286" mass="31901">MYSGTYTSVNDAVTAAYKEVYDRYHGWTVQKIFTYSFQAAPGLYEIVKTMNPEGFHEAMMKAQSMPTSEDKKKVKSSDAETEIKFECQQPNLKTHVDLNGGSTVLSDSNSTSTIGHSNMELTTQCLSDQHPEWTSSSAEEMNELTGKDGSTSEQNPLERLGNHIATEWGRFGNHIATEWGRLENHIGSEWDKLASNVVKVFHNKKNSHTTQSSSTTAVTLNSTSGSYVQDKSSRALEGEELENFLYEEMVSLALDQFGMHLKVAIPLLEDLAGLFEEFNMDDPTKV</sequence>
<gene>
    <name evidence="3" type="ORF">PINE0816_LOCUS21234</name>
</gene>
<dbReference type="InterPro" id="IPR036497">
    <property type="entry name" value="GLTP_sf"/>
</dbReference>